<proteinExistence type="predicted"/>
<keyword evidence="3" id="KW-1185">Reference proteome</keyword>
<dbReference type="Proteomes" id="UP001348265">
    <property type="component" value="Unassembled WGS sequence"/>
</dbReference>
<evidence type="ECO:0000313" key="3">
    <source>
        <dbReference type="Proteomes" id="UP001348265"/>
    </source>
</evidence>
<dbReference type="InterPro" id="IPR007278">
    <property type="entry name" value="DUF397"/>
</dbReference>
<evidence type="ECO:0000259" key="1">
    <source>
        <dbReference type="Pfam" id="PF04149"/>
    </source>
</evidence>
<dbReference type="EMBL" id="JAVFKM010000035">
    <property type="protein sequence ID" value="MEF3118971.1"/>
    <property type="molecule type" value="Genomic_DNA"/>
</dbReference>
<reference evidence="2 3" key="1">
    <citation type="submission" date="2023-08" db="EMBL/GenBank/DDBJ databases">
        <authorList>
            <person name="Sharma P."/>
            <person name="Verma V."/>
            <person name="Mohan M.K."/>
            <person name="Dubey A.K."/>
        </authorList>
    </citation>
    <scope>NUCLEOTIDE SEQUENCE [LARGE SCALE GENOMIC DNA]</scope>
    <source>
        <strain evidence="2 3">ADP4</strain>
    </source>
</reference>
<sequence length="64" mass="6928">MSAFTWQKSSFCGEGNNCLNIAAFPDHTIRIRESEAPYSVVTTTHPQFSLLIAAVKGDTLAPDA</sequence>
<evidence type="ECO:0000313" key="2">
    <source>
        <dbReference type="EMBL" id="MEF3118971.1"/>
    </source>
</evidence>
<organism evidence="2 3">
    <name type="scientific">Streptomyces chrestomyceticus</name>
    <dbReference type="NCBI Taxonomy" id="68185"/>
    <lineage>
        <taxon>Bacteria</taxon>
        <taxon>Bacillati</taxon>
        <taxon>Actinomycetota</taxon>
        <taxon>Actinomycetes</taxon>
        <taxon>Kitasatosporales</taxon>
        <taxon>Streptomycetaceae</taxon>
        <taxon>Streptomyces</taxon>
    </lineage>
</organism>
<name>A0ABU7X633_9ACTN</name>
<dbReference type="RefSeq" id="WP_331789870.1">
    <property type="nucleotide sequence ID" value="NZ_JAVFKM010000035.1"/>
</dbReference>
<dbReference type="Pfam" id="PF04149">
    <property type="entry name" value="DUF397"/>
    <property type="match status" value="1"/>
</dbReference>
<accession>A0ABU7X633</accession>
<feature type="domain" description="DUF397" evidence="1">
    <location>
        <begin position="5"/>
        <end position="56"/>
    </location>
</feature>
<comment type="caution">
    <text evidence="2">The sequence shown here is derived from an EMBL/GenBank/DDBJ whole genome shotgun (WGS) entry which is preliminary data.</text>
</comment>
<gene>
    <name evidence="2" type="ORF">RB636_38075</name>
</gene>
<protein>
    <submittedName>
        <fullName evidence="2">DUF397 domain-containing protein</fullName>
    </submittedName>
</protein>